<evidence type="ECO:0000256" key="2">
    <source>
        <dbReference type="ARBA" id="ARBA00023180"/>
    </source>
</evidence>
<accession>A0A133VP30</accession>
<keyword evidence="2" id="KW-0325">Glycoprotein</keyword>
<evidence type="ECO:0000313" key="4">
    <source>
        <dbReference type="EMBL" id="KXB08190.1"/>
    </source>
</evidence>
<dbReference type="Proteomes" id="UP000070175">
    <property type="component" value="Unassembled WGS sequence"/>
</dbReference>
<proteinExistence type="predicted"/>
<gene>
    <name evidence="4" type="ORF">AKJ56_01675</name>
</gene>
<keyword evidence="1" id="KW-0808">Transferase</keyword>
<organism evidence="4 5">
    <name type="scientific">candidate division MSBL1 archaeon SCGC-AAA382N08</name>
    <dbReference type="NCBI Taxonomy" id="1698285"/>
    <lineage>
        <taxon>Archaea</taxon>
        <taxon>Methanobacteriati</taxon>
        <taxon>Methanobacteriota</taxon>
        <taxon>candidate division MSBL1</taxon>
    </lineage>
</organism>
<feature type="domain" description="Sulfotransferase" evidence="3">
    <location>
        <begin position="16"/>
        <end position="188"/>
    </location>
</feature>
<dbReference type="EMBL" id="LHYJ01000023">
    <property type="protein sequence ID" value="KXB08190.1"/>
    <property type="molecule type" value="Genomic_DNA"/>
</dbReference>
<evidence type="ECO:0000256" key="1">
    <source>
        <dbReference type="ARBA" id="ARBA00022679"/>
    </source>
</evidence>
<dbReference type="Gene3D" id="3.40.50.300">
    <property type="entry name" value="P-loop containing nucleotide triphosphate hydrolases"/>
    <property type="match status" value="1"/>
</dbReference>
<sequence>MENNLKDDFQIDFVGIGAMKAATSWIYECLQEHPELHLAPKDQEQIAFFFKEDPSQKELEDYKYFFKNSNEEQLKGDYHVGYLTNPQVISRMKERNPEIKVIVCLRNPIERAFSEYRFLKFAKDADWESFEEAIRKQPSILENGLYYEHLKKYFDQFPRENILVLLFDEIRKDPSSFIQKIYAFLEVNDGFVPPSINTKINLTNFKLTWVGRVIHKGIIAPLLYYTKWAWKLKRSVLLKKLLGWFSKFYSSSKKEKSQEAERYLTEYYQEDISNLENLINKELSHWK</sequence>
<name>A0A133VP30_9EURY</name>
<reference evidence="4 5" key="1">
    <citation type="journal article" date="2016" name="Sci. Rep.">
        <title>Metabolic traits of an uncultured archaeal lineage -MSBL1- from brine pools of the Red Sea.</title>
        <authorList>
            <person name="Mwirichia R."/>
            <person name="Alam I."/>
            <person name="Rashid M."/>
            <person name="Vinu M."/>
            <person name="Ba-Alawi W."/>
            <person name="Anthony Kamau A."/>
            <person name="Kamanda Ngugi D."/>
            <person name="Goker M."/>
            <person name="Klenk H.P."/>
            <person name="Bajic V."/>
            <person name="Stingl U."/>
        </authorList>
    </citation>
    <scope>NUCLEOTIDE SEQUENCE [LARGE SCALE GENOMIC DNA]</scope>
    <source>
        <strain evidence="4">SCGC-AAA382N08</strain>
    </source>
</reference>
<dbReference type="InterPro" id="IPR027417">
    <property type="entry name" value="P-loop_NTPase"/>
</dbReference>
<dbReference type="PANTHER" id="PTHR10605:SF56">
    <property type="entry name" value="BIFUNCTIONAL HEPARAN SULFATE N-DEACETYLASE_N-SULFOTRANSFERASE"/>
    <property type="match status" value="1"/>
</dbReference>
<keyword evidence="5" id="KW-1185">Reference proteome</keyword>
<evidence type="ECO:0000259" key="3">
    <source>
        <dbReference type="Pfam" id="PF00685"/>
    </source>
</evidence>
<dbReference type="AlphaFoldDB" id="A0A133VP30"/>
<dbReference type="PANTHER" id="PTHR10605">
    <property type="entry name" value="HEPARAN SULFATE SULFOTRANSFERASE"/>
    <property type="match status" value="1"/>
</dbReference>
<evidence type="ECO:0000313" key="5">
    <source>
        <dbReference type="Proteomes" id="UP000070175"/>
    </source>
</evidence>
<protein>
    <recommendedName>
        <fullName evidence="3">Sulfotransferase domain-containing protein</fullName>
    </recommendedName>
</protein>
<dbReference type="InterPro" id="IPR037359">
    <property type="entry name" value="NST/OST"/>
</dbReference>
<dbReference type="SUPFAM" id="SSF52540">
    <property type="entry name" value="P-loop containing nucleoside triphosphate hydrolases"/>
    <property type="match status" value="1"/>
</dbReference>
<dbReference type="Pfam" id="PF00685">
    <property type="entry name" value="Sulfotransfer_1"/>
    <property type="match status" value="1"/>
</dbReference>
<comment type="caution">
    <text evidence="4">The sequence shown here is derived from an EMBL/GenBank/DDBJ whole genome shotgun (WGS) entry which is preliminary data.</text>
</comment>
<dbReference type="InterPro" id="IPR000863">
    <property type="entry name" value="Sulfotransferase_dom"/>
</dbReference>
<dbReference type="GO" id="GO:0008146">
    <property type="term" value="F:sulfotransferase activity"/>
    <property type="evidence" value="ECO:0007669"/>
    <property type="project" value="InterPro"/>
</dbReference>